<dbReference type="PANTHER" id="PTHR47848">
    <property type="entry name" value="ADENINE NUCLEOTIDE ALPHA HYDROLASES-LIKE SUPERFAMILY PROTEIN"/>
    <property type="match status" value="1"/>
</dbReference>
<dbReference type="InterPro" id="IPR006016">
    <property type="entry name" value="UspA"/>
</dbReference>
<dbReference type="InterPro" id="IPR014729">
    <property type="entry name" value="Rossmann-like_a/b/a_fold"/>
</dbReference>
<dbReference type="FunCoup" id="A0A2G5F6B4">
    <property type="interactions" value="451"/>
</dbReference>
<dbReference type="Proteomes" id="UP000230069">
    <property type="component" value="Unassembled WGS sequence"/>
</dbReference>
<dbReference type="EMBL" id="KZ305019">
    <property type="protein sequence ID" value="PIA63480.1"/>
    <property type="molecule type" value="Genomic_DNA"/>
</dbReference>
<protein>
    <recommendedName>
        <fullName evidence="1">UspA domain-containing protein</fullName>
    </recommendedName>
</protein>
<dbReference type="InParanoid" id="A0A2G5F6B4"/>
<dbReference type="AlphaFoldDB" id="A0A2G5F6B4"/>
<feature type="domain" description="UspA" evidence="1">
    <location>
        <begin position="4"/>
        <end position="122"/>
    </location>
</feature>
<organism evidence="2 3">
    <name type="scientific">Aquilegia coerulea</name>
    <name type="common">Rocky mountain columbine</name>
    <dbReference type="NCBI Taxonomy" id="218851"/>
    <lineage>
        <taxon>Eukaryota</taxon>
        <taxon>Viridiplantae</taxon>
        <taxon>Streptophyta</taxon>
        <taxon>Embryophyta</taxon>
        <taxon>Tracheophyta</taxon>
        <taxon>Spermatophyta</taxon>
        <taxon>Magnoliopsida</taxon>
        <taxon>Ranunculales</taxon>
        <taxon>Ranunculaceae</taxon>
        <taxon>Thalictroideae</taxon>
        <taxon>Aquilegia</taxon>
    </lineage>
</organism>
<name>A0A2G5F6B4_AQUCA</name>
<proteinExistence type="predicted"/>
<evidence type="ECO:0000259" key="1">
    <source>
        <dbReference type="Pfam" id="PF00582"/>
    </source>
</evidence>
<accession>A0A2G5F6B4</accession>
<dbReference type="PANTHER" id="PTHR47848:SF1">
    <property type="entry name" value="ADENINE NUCLEOTIDE ALPHA HYDROLASES-LIKE SUPERFAMILY PROTEIN"/>
    <property type="match status" value="1"/>
</dbReference>
<gene>
    <name evidence="2" type="ORF">AQUCO_00201077v1</name>
</gene>
<dbReference type="Gene3D" id="3.40.50.620">
    <property type="entry name" value="HUPs"/>
    <property type="match status" value="1"/>
</dbReference>
<evidence type="ECO:0000313" key="2">
    <source>
        <dbReference type="EMBL" id="PIA63480.1"/>
    </source>
</evidence>
<dbReference type="OrthoDB" id="1901889at2759"/>
<keyword evidence="3" id="KW-1185">Reference proteome</keyword>
<dbReference type="SUPFAM" id="SSF52402">
    <property type="entry name" value="Adenine nucleotide alpha hydrolases-like"/>
    <property type="match status" value="1"/>
</dbReference>
<evidence type="ECO:0000313" key="3">
    <source>
        <dbReference type="Proteomes" id="UP000230069"/>
    </source>
</evidence>
<dbReference type="Pfam" id="PF00582">
    <property type="entry name" value="Usp"/>
    <property type="match status" value="1"/>
</dbReference>
<sequence length="191" mass="21907">MESRKIVVVVEEVEVARTALQWALHNLLRYGDQIILLHVFPSTRSRNNKKQRVLRLKGFQLALSFKDLCDKILDAKVEIIVREGDQEGMTISAMIREIGASDLVLGLHDQSFMYRMAMAHVSITDNLHCRVLAIKQPMTISPYNSPSLDFTLIEIARLSVPPVPPQKIPYQILPSPFGIMWRSKRRRKRCS</sequence>
<dbReference type="STRING" id="218851.A0A2G5F6B4"/>
<reference evidence="2 3" key="1">
    <citation type="submission" date="2017-09" db="EMBL/GenBank/DDBJ databases">
        <title>WGS assembly of Aquilegia coerulea Goldsmith.</title>
        <authorList>
            <person name="Hodges S."/>
            <person name="Kramer E."/>
            <person name="Nordborg M."/>
            <person name="Tomkins J."/>
            <person name="Borevitz J."/>
            <person name="Derieg N."/>
            <person name="Yan J."/>
            <person name="Mihaltcheva S."/>
            <person name="Hayes R.D."/>
            <person name="Rokhsar D."/>
        </authorList>
    </citation>
    <scope>NUCLEOTIDE SEQUENCE [LARGE SCALE GENOMIC DNA]</scope>
    <source>
        <strain evidence="3">cv. Goldsmith</strain>
    </source>
</reference>